<dbReference type="Proteomes" id="UP000005289">
    <property type="component" value="Chromosome"/>
</dbReference>
<dbReference type="PROSITE" id="PS50937">
    <property type="entry name" value="HTH_MERR_2"/>
    <property type="match status" value="1"/>
</dbReference>
<evidence type="ECO:0000313" key="7">
    <source>
        <dbReference type="Proteomes" id="UP000005289"/>
    </source>
</evidence>
<evidence type="ECO:0000256" key="4">
    <source>
        <dbReference type="SAM" id="MobiDB-lite"/>
    </source>
</evidence>
<organism evidence="6 7">
    <name type="scientific">Thioalkalivibrio paradoxus ARh 1</name>
    <dbReference type="NCBI Taxonomy" id="713585"/>
    <lineage>
        <taxon>Bacteria</taxon>
        <taxon>Pseudomonadati</taxon>
        <taxon>Pseudomonadota</taxon>
        <taxon>Gammaproteobacteria</taxon>
        <taxon>Chromatiales</taxon>
        <taxon>Ectothiorhodospiraceae</taxon>
        <taxon>Thioalkalivibrio</taxon>
    </lineage>
</organism>
<dbReference type="InterPro" id="IPR000551">
    <property type="entry name" value="MerR-type_HTH_dom"/>
</dbReference>
<dbReference type="CDD" id="cd01104">
    <property type="entry name" value="HTH_MlrA-CarA"/>
    <property type="match status" value="1"/>
</dbReference>
<feature type="region of interest" description="Disordered" evidence="4">
    <location>
        <begin position="89"/>
        <end position="122"/>
    </location>
</feature>
<gene>
    <name evidence="6" type="ORF">THITH_04330</name>
</gene>
<dbReference type="InterPro" id="IPR047057">
    <property type="entry name" value="MerR_fam"/>
</dbReference>
<keyword evidence="1" id="KW-0805">Transcription regulation</keyword>
<dbReference type="GO" id="GO:0003677">
    <property type="term" value="F:DNA binding"/>
    <property type="evidence" value="ECO:0007669"/>
    <property type="project" value="UniProtKB-KW"/>
</dbReference>
<accession>W0DKS8</accession>
<dbReference type="InterPro" id="IPR009061">
    <property type="entry name" value="DNA-bd_dom_put_sf"/>
</dbReference>
<keyword evidence="7" id="KW-1185">Reference proteome</keyword>
<sequence>MYKCYTLVHMSRPSDPDLPPSDGLFPIRHVCAETGVNPVTLRAWERRYGLIRPLRTPKGHRLYSTEDIVRIKRILALLDEGVAVSQVSRVLEREPRPAPAAPPHAGPRIGSGEAAGTAPNKGAAIPLQDPVASVLVEASAELSTVRLERSYARLVMRHGWEGVHEHAFLEAYDALREEARRDPAAEARLAVFATWATASFAEQLRAALLLCEGPTCPALTPGNGHRRLAGMLFLLASARQGLRVLPLLDVVSPQALQQLTDRVAAPAISVYLPSLSAQGIERDRVRQLLGQDGVPCFAAGPGARELSPLQTDRRLSVLPESPLEAADVLTRALLGPTRA</sequence>
<dbReference type="STRING" id="713585.THITH_04330"/>
<evidence type="ECO:0000256" key="1">
    <source>
        <dbReference type="ARBA" id="ARBA00023015"/>
    </source>
</evidence>
<evidence type="ECO:0000256" key="2">
    <source>
        <dbReference type="ARBA" id="ARBA00023125"/>
    </source>
</evidence>
<dbReference type="Gene3D" id="1.10.1660.10">
    <property type="match status" value="1"/>
</dbReference>
<protein>
    <submittedName>
        <fullName evidence="6">MerR family transcriptional regulator</fullName>
    </submittedName>
</protein>
<dbReference type="Pfam" id="PF13411">
    <property type="entry name" value="MerR_1"/>
    <property type="match status" value="1"/>
</dbReference>
<proteinExistence type="predicted"/>
<evidence type="ECO:0000259" key="5">
    <source>
        <dbReference type="PROSITE" id="PS50937"/>
    </source>
</evidence>
<dbReference type="SMART" id="SM00422">
    <property type="entry name" value="HTH_MERR"/>
    <property type="match status" value="1"/>
</dbReference>
<dbReference type="AlphaFoldDB" id="W0DKS8"/>
<keyword evidence="3" id="KW-0804">Transcription</keyword>
<dbReference type="HOGENOM" id="CLU_045945_3_1_6"/>
<evidence type="ECO:0000256" key="3">
    <source>
        <dbReference type="ARBA" id="ARBA00023163"/>
    </source>
</evidence>
<reference evidence="6 7" key="1">
    <citation type="submission" date="2013-12" db="EMBL/GenBank/DDBJ databases">
        <authorList>
            <consortium name="DOE Joint Genome Institute"/>
            <person name="Muyzer G."/>
            <person name="Huntemann M."/>
            <person name="Han J."/>
            <person name="Chen A."/>
            <person name="Kyrpides N."/>
            <person name="Mavromatis K."/>
            <person name="Markowitz V."/>
            <person name="Palaniappan K."/>
            <person name="Ivanova N."/>
            <person name="Schaumberg A."/>
            <person name="Pati A."/>
            <person name="Liolios K."/>
            <person name="Nordberg H.P."/>
            <person name="Cantor M.N."/>
            <person name="Hua S.X."/>
            <person name="Woyke T."/>
        </authorList>
    </citation>
    <scope>NUCLEOTIDE SEQUENCE [LARGE SCALE GENOMIC DNA]</scope>
    <source>
        <strain evidence="6 7">ARh 1</strain>
    </source>
</reference>
<dbReference type="PANTHER" id="PTHR30204:SF67">
    <property type="entry name" value="HTH-TYPE TRANSCRIPTIONAL REGULATOR MLRA-RELATED"/>
    <property type="match status" value="1"/>
</dbReference>
<dbReference type="KEGG" id="tti:THITH_04330"/>
<keyword evidence="2" id="KW-0238">DNA-binding</keyword>
<dbReference type="GO" id="GO:0003700">
    <property type="term" value="F:DNA-binding transcription factor activity"/>
    <property type="evidence" value="ECO:0007669"/>
    <property type="project" value="InterPro"/>
</dbReference>
<evidence type="ECO:0000313" key="6">
    <source>
        <dbReference type="EMBL" id="AHE97613.1"/>
    </source>
</evidence>
<feature type="domain" description="HTH merR-type" evidence="5">
    <location>
        <begin position="24"/>
        <end position="93"/>
    </location>
</feature>
<name>W0DKS8_9GAMM</name>
<dbReference type="EMBL" id="CP007029">
    <property type="protein sequence ID" value="AHE97613.1"/>
    <property type="molecule type" value="Genomic_DNA"/>
</dbReference>
<dbReference type="SUPFAM" id="SSF46955">
    <property type="entry name" value="Putative DNA-binding domain"/>
    <property type="match status" value="1"/>
</dbReference>
<dbReference type="PANTHER" id="PTHR30204">
    <property type="entry name" value="REDOX-CYCLING DRUG-SENSING TRANSCRIPTIONAL ACTIVATOR SOXR"/>
    <property type="match status" value="1"/>
</dbReference>